<keyword evidence="3 5" id="KW-0238">DNA-binding</keyword>
<sequence length="200" mass="22656">MAERGPYAKGVAKREEILTVALEHFARRGYDRASVREIARESGLSQAGLLHHFSSKQELFLEVIRRRDDRDGDPVHHRHLHSVDHLISAVEHNVEEPGLVRLFVTMSAESVDESSVARSFFESRYDWLRGELRADIQSRQDAGEVPAELDADDLASLMVAAADGLQLQWLLQPDQVDMPSRLKTLWRLMTQGDDTEHPPA</sequence>
<dbReference type="EMBL" id="BAAAOF010000002">
    <property type="protein sequence ID" value="GAA1917680.1"/>
    <property type="molecule type" value="Genomic_DNA"/>
</dbReference>
<keyword evidence="4" id="KW-0804">Transcription</keyword>
<evidence type="ECO:0000256" key="1">
    <source>
        <dbReference type="ARBA" id="ARBA00022491"/>
    </source>
</evidence>
<feature type="domain" description="HTH tetR-type" evidence="6">
    <location>
        <begin position="11"/>
        <end position="71"/>
    </location>
</feature>
<dbReference type="SUPFAM" id="SSF46689">
    <property type="entry name" value="Homeodomain-like"/>
    <property type="match status" value="1"/>
</dbReference>
<reference evidence="8" key="1">
    <citation type="journal article" date="2019" name="Int. J. Syst. Evol. Microbiol.">
        <title>The Global Catalogue of Microorganisms (GCM) 10K type strain sequencing project: providing services to taxonomists for standard genome sequencing and annotation.</title>
        <authorList>
            <consortium name="The Broad Institute Genomics Platform"/>
            <consortium name="The Broad Institute Genome Sequencing Center for Infectious Disease"/>
            <person name="Wu L."/>
            <person name="Ma J."/>
        </authorList>
    </citation>
    <scope>NUCLEOTIDE SEQUENCE [LARGE SCALE GENOMIC DNA]</scope>
    <source>
        <strain evidence="8">JCM 14900</strain>
    </source>
</reference>
<evidence type="ECO:0000256" key="2">
    <source>
        <dbReference type="ARBA" id="ARBA00023015"/>
    </source>
</evidence>
<protein>
    <submittedName>
        <fullName evidence="7">TetR/AcrR family transcriptional regulator</fullName>
    </submittedName>
</protein>
<evidence type="ECO:0000259" key="6">
    <source>
        <dbReference type="PROSITE" id="PS50977"/>
    </source>
</evidence>
<dbReference type="Pfam" id="PF00440">
    <property type="entry name" value="TetR_N"/>
    <property type="match status" value="1"/>
</dbReference>
<evidence type="ECO:0000256" key="3">
    <source>
        <dbReference type="ARBA" id="ARBA00023125"/>
    </source>
</evidence>
<dbReference type="PROSITE" id="PS50977">
    <property type="entry name" value="HTH_TETR_2"/>
    <property type="match status" value="1"/>
</dbReference>
<organism evidence="7 8">
    <name type="scientific">Microbacterium aoyamense</name>
    <dbReference type="NCBI Taxonomy" id="344166"/>
    <lineage>
        <taxon>Bacteria</taxon>
        <taxon>Bacillati</taxon>
        <taxon>Actinomycetota</taxon>
        <taxon>Actinomycetes</taxon>
        <taxon>Micrococcales</taxon>
        <taxon>Microbacteriaceae</taxon>
        <taxon>Microbacterium</taxon>
    </lineage>
</organism>
<dbReference type="Proteomes" id="UP001501343">
    <property type="component" value="Unassembled WGS sequence"/>
</dbReference>
<proteinExistence type="predicted"/>
<evidence type="ECO:0000256" key="5">
    <source>
        <dbReference type="PROSITE-ProRule" id="PRU00335"/>
    </source>
</evidence>
<dbReference type="SUPFAM" id="SSF48498">
    <property type="entry name" value="Tetracyclin repressor-like, C-terminal domain"/>
    <property type="match status" value="1"/>
</dbReference>
<evidence type="ECO:0000256" key="4">
    <source>
        <dbReference type="ARBA" id="ARBA00023163"/>
    </source>
</evidence>
<accession>A0ABP5APN2</accession>
<keyword evidence="8" id="KW-1185">Reference proteome</keyword>
<dbReference type="InterPro" id="IPR039538">
    <property type="entry name" value="BetI_C"/>
</dbReference>
<feature type="DNA-binding region" description="H-T-H motif" evidence="5">
    <location>
        <begin position="34"/>
        <end position="53"/>
    </location>
</feature>
<keyword evidence="1" id="KW-0678">Repressor</keyword>
<evidence type="ECO:0000313" key="8">
    <source>
        <dbReference type="Proteomes" id="UP001501343"/>
    </source>
</evidence>
<dbReference type="InterPro" id="IPR036271">
    <property type="entry name" value="Tet_transcr_reg_TetR-rel_C_sf"/>
</dbReference>
<dbReference type="InterPro" id="IPR009057">
    <property type="entry name" value="Homeodomain-like_sf"/>
</dbReference>
<gene>
    <name evidence="7" type="ORF">GCM10009775_07680</name>
</gene>
<dbReference type="PANTHER" id="PTHR47506:SF6">
    <property type="entry name" value="HTH-TYPE TRANSCRIPTIONAL REPRESSOR NEMR"/>
    <property type="match status" value="1"/>
</dbReference>
<evidence type="ECO:0000313" key="7">
    <source>
        <dbReference type="EMBL" id="GAA1917680.1"/>
    </source>
</evidence>
<dbReference type="Gene3D" id="1.10.357.10">
    <property type="entry name" value="Tetracycline Repressor, domain 2"/>
    <property type="match status" value="1"/>
</dbReference>
<dbReference type="PANTHER" id="PTHR47506">
    <property type="entry name" value="TRANSCRIPTIONAL REGULATORY PROTEIN"/>
    <property type="match status" value="1"/>
</dbReference>
<dbReference type="InterPro" id="IPR001647">
    <property type="entry name" value="HTH_TetR"/>
</dbReference>
<dbReference type="PRINTS" id="PR00455">
    <property type="entry name" value="HTHTETR"/>
</dbReference>
<name>A0ABP5APN2_9MICO</name>
<comment type="caution">
    <text evidence="7">The sequence shown here is derived from an EMBL/GenBank/DDBJ whole genome shotgun (WGS) entry which is preliminary data.</text>
</comment>
<keyword evidence="2" id="KW-0805">Transcription regulation</keyword>
<dbReference type="Pfam" id="PF13977">
    <property type="entry name" value="TetR_C_6"/>
    <property type="match status" value="1"/>
</dbReference>